<organism evidence="1 2">
    <name type="scientific">Kribbella kalugense</name>
    <dbReference type="NCBI Taxonomy" id="2512221"/>
    <lineage>
        <taxon>Bacteria</taxon>
        <taxon>Bacillati</taxon>
        <taxon>Actinomycetota</taxon>
        <taxon>Actinomycetes</taxon>
        <taxon>Propionibacteriales</taxon>
        <taxon>Kribbellaceae</taxon>
        <taxon>Kribbella</taxon>
    </lineage>
</organism>
<keyword evidence="2" id="KW-1185">Reference proteome</keyword>
<name>A0A4R7ZPH2_9ACTN</name>
<gene>
    <name evidence="1" type="ORF">EV650_5882</name>
</gene>
<reference evidence="1 2" key="1">
    <citation type="submission" date="2019-03" db="EMBL/GenBank/DDBJ databases">
        <title>Genomic Encyclopedia of Type Strains, Phase III (KMG-III): the genomes of soil and plant-associated and newly described type strains.</title>
        <authorList>
            <person name="Whitman W."/>
        </authorList>
    </citation>
    <scope>NUCLEOTIDE SEQUENCE [LARGE SCALE GENOMIC DNA]</scope>
    <source>
        <strain evidence="1 2">VKM Ac-2570</strain>
    </source>
</reference>
<dbReference type="RefSeq" id="WP_166678307.1">
    <property type="nucleotide sequence ID" value="NZ_SODF01000002.1"/>
</dbReference>
<protein>
    <submittedName>
        <fullName evidence="1">Uncharacterized protein DUF4265</fullName>
    </submittedName>
</protein>
<dbReference type="EMBL" id="SODF01000002">
    <property type="protein sequence ID" value="TDW19276.1"/>
    <property type="molecule type" value="Genomic_DNA"/>
</dbReference>
<dbReference type="Proteomes" id="UP000295447">
    <property type="component" value="Unassembled WGS sequence"/>
</dbReference>
<comment type="caution">
    <text evidence="1">The sequence shown here is derived from an EMBL/GenBank/DDBJ whole genome shotgun (WGS) entry which is preliminary data.</text>
</comment>
<dbReference type="AlphaFoldDB" id="A0A4R7ZPH2"/>
<accession>A0A4R7ZPH2</accession>
<dbReference type="InterPro" id="IPR025361">
    <property type="entry name" value="DUF4265"/>
</dbReference>
<dbReference type="Pfam" id="PF14085">
    <property type="entry name" value="DUF4265"/>
    <property type="match status" value="1"/>
</dbReference>
<evidence type="ECO:0000313" key="2">
    <source>
        <dbReference type="Proteomes" id="UP000295447"/>
    </source>
</evidence>
<sequence>MIGYALHRDPVWRERANFIVNAPIEESSTIHTEQLWTRRDPATQLHEICCIPFLIYDLALGDMVAVSAVEDGSYVLDRVIAASGHLTFRIYFGQTEPRLQADVMTDLAKAPIRMERFSENVVALDIEQKDSPQRLADYLAQAQDEGKLVYETGRTL</sequence>
<proteinExistence type="predicted"/>
<evidence type="ECO:0000313" key="1">
    <source>
        <dbReference type="EMBL" id="TDW19276.1"/>
    </source>
</evidence>